<dbReference type="EMBL" id="JBBKAJ010000022">
    <property type="protein sequence ID" value="MEJ8635498.1"/>
    <property type="molecule type" value="Genomic_DNA"/>
</dbReference>
<evidence type="ECO:0000313" key="2">
    <source>
        <dbReference type="Proteomes" id="UP001377168"/>
    </source>
</evidence>
<comment type="caution">
    <text evidence="1">The sequence shown here is derived from an EMBL/GenBank/DDBJ whole genome shotgun (WGS) entry which is preliminary data.</text>
</comment>
<proteinExistence type="predicted"/>
<sequence>MQANASARHRRTALTVLAVAVAFGGAACGSLDADPKSTKGPAGATAEKPAEAFPGLSGPEIANRAVTATKAATSLTLDVTLKTADGPQKGYMAISKKGDCAGTLSVGSDGTAELIKTGGTAYLRFDEALLRSQNKGAPAEEQEAVLEMMKGRWIKTDASDAEARDSLELCDLNKLLADVEANDTAARRVGETTVGGRKAVKLTESDGKETYTMYVAAEGEPYLLKFEQVGGEEPGTMTFSGFDKPVPAKKPAAKDILDLDKLGKQ</sequence>
<name>A0ACC6PVH2_9ACTN</name>
<organism evidence="1 2">
    <name type="scientific">Streptomyces achmelvichensis</name>
    <dbReference type="NCBI Taxonomy" id="3134111"/>
    <lineage>
        <taxon>Bacteria</taxon>
        <taxon>Bacillati</taxon>
        <taxon>Actinomycetota</taxon>
        <taxon>Actinomycetes</taxon>
        <taxon>Kitasatosporales</taxon>
        <taxon>Streptomycetaceae</taxon>
        <taxon>Streptomyces</taxon>
    </lineage>
</organism>
<reference evidence="1" key="1">
    <citation type="submission" date="2024-03" db="EMBL/GenBank/DDBJ databases">
        <title>Novel Streptomyces species of biotechnological and ecological value are a feature of Machair soil.</title>
        <authorList>
            <person name="Prole J.R."/>
            <person name="Goodfellow M."/>
            <person name="Allenby N."/>
            <person name="Ward A.C."/>
        </authorList>
    </citation>
    <scope>NUCLEOTIDE SEQUENCE</scope>
    <source>
        <strain evidence="1">MS2.AVA.5</strain>
    </source>
</reference>
<protein>
    <submittedName>
        <fullName evidence="1">Uncharacterized protein</fullName>
    </submittedName>
</protein>
<dbReference type="Proteomes" id="UP001377168">
    <property type="component" value="Unassembled WGS sequence"/>
</dbReference>
<gene>
    <name evidence="1" type="ORF">WKI67_19150</name>
</gene>
<accession>A0ACC6PVH2</accession>
<keyword evidence="2" id="KW-1185">Reference proteome</keyword>
<evidence type="ECO:0000313" key="1">
    <source>
        <dbReference type="EMBL" id="MEJ8635498.1"/>
    </source>
</evidence>